<keyword evidence="3" id="KW-1185">Reference proteome</keyword>
<dbReference type="Proteomes" id="UP000193642">
    <property type="component" value="Unassembled WGS sequence"/>
</dbReference>
<keyword evidence="1" id="KW-0812">Transmembrane</keyword>
<reference evidence="2 3" key="1">
    <citation type="submission" date="2016-07" db="EMBL/GenBank/DDBJ databases">
        <title>Pervasive Adenine N6-methylation of Active Genes in Fungi.</title>
        <authorList>
            <consortium name="DOE Joint Genome Institute"/>
            <person name="Mondo S.J."/>
            <person name="Dannebaum R.O."/>
            <person name="Kuo R.C."/>
            <person name="Labutti K."/>
            <person name="Haridas S."/>
            <person name="Kuo A."/>
            <person name="Salamov A."/>
            <person name="Ahrendt S.R."/>
            <person name="Lipzen A."/>
            <person name="Sullivan W."/>
            <person name="Andreopoulos W.B."/>
            <person name="Clum A."/>
            <person name="Lindquist E."/>
            <person name="Daum C."/>
            <person name="Ramamoorthy G.K."/>
            <person name="Gryganskyi A."/>
            <person name="Culley D."/>
            <person name="Magnuson J.K."/>
            <person name="James T.Y."/>
            <person name="O'Malley M.A."/>
            <person name="Stajich J.E."/>
            <person name="Spatafora J.W."/>
            <person name="Visel A."/>
            <person name="Grigoriev I.V."/>
        </authorList>
    </citation>
    <scope>NUCLEOTIDE SEQUENCE [LARGE SCALE GENOMIC DNA]</scope>
    <source>
        <strain evidence="2 3">JEL800</strain>
    </source>
</reference>
<keyword evidence="1" id="KW-1133">Transmembrane helix</keyword>
<evidence type="ECO:0000313" key="3">
    <source>
        <dbReference type="Proteomes" id="UP000193642"/>
    </source>
</evidence>
<proteinExistence type="predicted"/>
<feature type="transmembrane region" description="Helical" evidence="1">
    <location>
        <begin position="29"/>
        <end position="51"/>
    </location>
</feature>
<organism evidence="2 3">
    <name type="scientific">Rhizoclosmatium globosum</name>
    <dbReference type="NCBI Taxonomy" id="329046"/>
    <lineage>
        <taxon>Eukaryota</taxon>
        <taxon>Fungi</taxon>
        <taxon>Fungi incertae sedis</taxon>
        <taxon>Chytridiomycota</taxon>
        <taxon>Chytridiomycota incertae sedis</taxon>
        <taxon>Chytridiomycetes</taxon>
        <taxon>Chytridiales</taxon>
        <taxon>Chytriomycetaceae</taxon>
        <taxon>Rhizoclosmatium</taxon>
    </lineage>
</organism>
<protein>
    <submittedName>
        <fullName evidence="2">Uncharacterized protein</fullName>
    </submittedName>
</protein>
<name>A0A1Y2BUN1_9FUNG</name>
<evidence type="ECO:0000256" key="1">
    <source>
        <dbReference type="SAM" id="Phobius"/>
    </source>
</evidence>
<dbReference type="EMBL" id="MCGO01000044">
    <property type="protein sequence ID" value="ORY38456.1"/>
    <property type="molecule type" value="Genomic_DNA"/>
</dbReference>
<accession>A0A1Y2BUN1</accession>
<evidence type="ECO:0000313" key="2">
    <source>
        <dbReference type="EMBL" id="ORY38456.1"/>
    </source>
</evidence>
<feature type="transmembrane region" description="Helical" evidence="1">
    <location>
        <begin position="58"/>
        <end position="77"/>
    </location>
</feature>
<dbReference type="AlphaFoldDB" id="A0A1Y2BUN1"/>
<comment type="caution">
    <text evidence="2">The sequence shown here is derived from an EMBL/GenBank/DDBJ whole genome shotgun (WGS) entry which is preliminary data.</text>
</comment>
<keyword evidence="1" id="KW-0472">Membrane</keyword>
<gene>
    <name evidence="2" type="ORF">BCR33DRAFT_431663</name>
</gene>
<sequence>MKDDAEPVVVVAGLDGCCCDNEPYASELLLTYVVCVLKLSLATASVLKFGITRRPRSIFNPLYSIFIKTSIILPVLINVKQESLIGRVFDDVETIVVETIEVLLFAFRVGSTLVWSTQLCGVTGLAFEGYLKIV</sequence>